<dbReference type="GO" id="GO:0046872">
    <property type="term" value="F:metal ion binding"/>
    <property type="evidence" value="ECO:0007669"/>
    <property type="project" value="UniProtKB-KW"/>
</dbReference>
<evidence type="ECO:0000256" key="1">
    <source>
        <dbReference type="ARBA" id="ARBA00001954"/>
    </source>
</evidence>
<dbReference type="GO" id="GO:0016706">
    <property type="term" value="F:2-oxoglutarate-dependent dioxygenase activity"/>
    <property type="evidence" value="ECO:0007669"/>
    <property type="project" value="TreeGrafter"/>
</dbReference>
<dbReference type="Gene3D" id="3.40.366.30">
    <property type="entry name" value="50S ribosomal protein L16 arginine hydroxylase, Chain A, Domain 2"/>
    <property type="match status" value="1"/>
</dbReference>
<reference evidence="5" key="1">
    <citation type="journal article" date="2014" name="Int. J. Syst. Evol. Microbiol.">
        <title>Complete genome sequence of Corynebacterium casei LMG S-19264T (=DSM 44701T), isolated from a smear-ripened cheese.</title>
        <authorList>
            <consortium name="US DOE Joint Genome Institute (JGI-PGF)"/>
            <person name="Walter F."/>
            <person name="Albersmeier A."/>
            <person name="Kalinowski J."/>
            <person name="Ruckert C."/>
        </authorList>
    </citation>
    <scope>NUCLEOTIDE SEQUENCE</scope>
    <source>
        <strain evidence="5">CGMCC 1.12181</strain>
    </source>
</reference>
<accession>A0A917CW55</accession>
<dbReference type="EMBL" id="BMEO01000011">
    <property type="protein sequence ID" value="GGF99850.1"/>
    <property type="molecule type" value="Genomic_DNA"/>
</dbReference>
<evidence type="ECO:0000256" key="3">
    <source>
        <dbReference type="ARBA" id="ARBA00023004"/>
    </source>
</evidence>
<organism evidence="5 6">
    <name type="scientific">Marinicella pacifica</name>
    <dbReference type="NCBI Taxonomy" id="1171543"/>
    <lineage>
        <taxon>Bacteria</taxon>
        <taxon>Pseudomonadati</taxon>
        <taxon>Pseudomonadota</taxon>
        <taxon>Gammaproteobacteria</taxon>
        <taxon>Lysobacterales</taxon>
        <taxon>Marinicellaceae</taxon>
        <taxon>Marinicella</taxon>
    </lineage>
</organism>
<dbReference type="SMART" id="SM00558">
    <property type="entry name" value="JmjC"/>
    <property type="match status" value="1"/>
</dbReference>
<dbReference type="Pfam" id="PF08007">
    <property type="entry name" value="JmjC_2"/>
    <property type="match status" value="1"/>
</dbReference>
<gene>
    <name evidence="5" type="ORF">GCM10011365_21360</name>
</gene>
<dbReference type="SUPFAM" id="SSF51197">
    <property type="entry name" value="Clavaminate synthase-like"/>
    <property type="match status" value="1"/>
</dbReference>
<dbReference type="PANTHER" id="PTHR13096:SF8">
    <property type="entry name" value="RIBOSOMAL OXYGENASE 1"/>
    <property type="match status" value="1"/>
</dbReference>
<keyword evidence="2" id="KW-0479">Metal-binding</keyword>
<keyword evidence="6" id="KW-1185">Reference proteome</keyword>
<sequence>MFELSRREGVQSRIIYSEDNRHYRAVYDDPDVWSSLTDMNPTLLVSDIEKWFPQTLAILSALPFIKAWRFDDLMLSYAPTGASVGAHIDQYDVFLVQVKGQRQWSYDSTVLTDFVSVEDSDLAVIDGYQPQLSQTLSPGDVLYLPPRMAHHGISLDDDCLTLSVGLRAPADAELLTALADYVAQQLPESARLTDAGKETQATAAITEHEIKHLRKQIKRLQRLTDTELADIFGQFISSYRLLDDAPDYPIKDTSEQWQKNPADSFAYYALDEQQAHLYINGEQYGCSLTFAERLCDMSTFTRHQLSSNQALLNQLFLYQHIIAAD</sequence>
<evidence type="ECO:0000256" key="2">
    <source>
        <dbReference type="ARBA" id="ARBA00022723"/>
    </source>
</evidence>
<dbReference type="Gene3D" id="2.60.120.650">
    <property type="entry name" value="Cupin"/>
    <property type="match status" value="1"/>
</dbReference>
<protein>
    <recommendedName>
        <fullName evidence="4">JmjC domain-containing protein</fullName>
    </recommendedName>
</protein>
<name>A0A917CW55_9GAMM</name>
<dbReference type="Proteomes" id="UP000605253">
    <property type="component" value="Unassembled WGS sequence"/>
</dbReference>
<feature type="domain" description="JmjC" evidence="4">
    <location>
        <begin position="51"/>
        <end position="183"/>
    </location>
</feature>
<dbReference type="PANTHER" id="PTHR13096">
    <property type="entry name" value="MINA53 MYC INDUCED NUCLEAR ANTIGEN"/>
    <property type="match status" value="1"/>
</dbReference>
<keyword evidence="3" id="KW-0408">Iron</keyword>
<evidence type="ECO:0000313" key="5">
    <source>
        <dbReference type="EMBL" id="GGF99850.1"/>
    </source>
</evidence>
<comment type="cofactor">
    <cofactor evidence="1">
        <name>Fe(2+)</name>
        <dbReference type="ChEBI" id="CHEBI:29033"/>
    </cofactor>
</comment>
<dbReference type="InterPro" id="IPR039994">
    <property type="entry name" value="NO66-like"/>
</dbReference>
<proteinExistence type="predicted"/>
<evidence type="ECO:0000259" key="4">
    <source>
        <dbReference type="PROSITE" id="PS51184"/>
    </source>
</evidence>
<evidence type="ECO:0000313" key="6">
    <source>
        <dbReference type="Proteomes" id="UP000605253"/>
    </source>
</evidence>
<dbReference type="AlphaFoldDB" id="A0A917CW55"/>
<comment type="caution">
    <text evidence="5">The sequence shown here is derived from an EMBL/GenBank/DDBJ whole genome shotgun (WGS) entry which is preliminary data.</text>
</comment>
<dbReference type="InterPro" id="IPR003347">
    <property type="entry name" value="JmjC_dom"/>
</dbReference>
<reference evidence="5" key="2">
    <citation type="submission" date="2020-09" db="EMBL/GenBank/DDBJ databases">
        <authorList>
            <person name="Sun Q."/>
            <person name="Zhou Y."/>
        </authorList>
    </citation>
    <scope>NUCLEOTIDE SEQUENCE</scope>
    <source>
        <strain evidence="5">CGMCC 1.12181</strain>
    </source>
</reference>
<dbReference type="PROSITE" id="PS51184">
    <property type="entry name" value="JMJC"/>
    <property type="match status" value="1"/>
</dbReference>